<comment type="caution">
    <text evidence="5">The sequence shown here is derived from an EMBL/GenBank/DDBJ whole genome shotgun (WGS) entry which is preliminary data.</text>
</comment>
<keyword evidence="2" id="KW-0472">Membrane</keyword>
<feature type="compositionally biased region" description="Basic and acidic residues" evidence="1">
    <location>
        <begin position="167"/>
        <end position="180"/>
    </location>
</feature>
<dbReference type="eggNOG" id="COG4260">
    <property type="taxonomic scope" value="Bacteria"/>
</dbReference>
<feature type="region of interest" description="Disordered" evidence="1">
    <location>
        <begin position="72"/>
        <end position="115"/>
    </location>
</feature>
<dbReference type="RefSeq" id="WP_008471791.1">
    <property type="nucleotide sequence ID" value="NZ_AYZP01000005.1"/>
</dbReference>
<dbReference type="STRING" id="1423758.FC41_GL001642"/>
<evidence type="ECO:0000256" key="2">
    <source>
        <dbReference type="SAM" id="Phobius"/>
    </source>
</evidence>
<evidence type="ECO:0000313" key="6">
    <source>
        <dbReference type="Proteomes" id="UP000009320"/>
    </source>
</evidence>
<feature type="compositionally biased region" description="Basic residues" evidence="1">
    <location>
        <begin position="154"/>
        <end position="166"/>
    </location>
</feature>
<name>I7KI31_9LACO</name>
<dbReference type="InterPro" id="IPR025874">
    <property type="entry name" value="DZR"/>
</dbReference>
<feature type="domain" description="DUF4767" evidence="4">
    <location>
        <begin position="316"/>
        <end position="453"/>
    </location>
</feature>
<feature type="domain" description="DZANK-type" evidence="3">
    <location>
        <begin position="4"/>
        <end position="63"/>
    </location>
</feature>
<evidence type="ECO:0000256" key="1">
    <source>
        <dbReference type="SAM" id="MobiDB-lite"/>
    </source>
</evidence>
<dbReference type="PANTHER" id="PTHR40038:SF1">
    <property type="entry name" value="MEMBRANE-ASSOCIATED PROTEIN TCAA"/>
    <property type="match status" value="1"/>
</dbReference>
<evidence type="ECO:0000313" key="5">
    <source>
        <dbReference type="EMBL" id="CCI82645.1"/>
    </source>
</evidence>
<dbReference type="Gene3D" id="2.20.28.30">
    <property type="entry name" value="RNA polymerase ii, chain L"/>
    <property type="match status" value="1"/>
</dbReference>
<dbReference type="PANTHER" id="PTHR40038">
    <property type="entry name" value="MEMBRANE-ASSOCIATED PROTEIN TCAA"/>
    <property type="match status" value="1"/>
</dbReference>
<feature type="region of interest" description="Disordered" evidence="1">
    <location>
        <begin position="148"/>
        <end position="180"/>
    </location>
</feature>
<accession>I7KI31</accession>
<keyword evidence="6" id="KW-1185">Reference proteome</keyword>
<protein>
    <submittedName>
        <fullName evidence="5">Possible membrane protein</fullName>
    </submittedName>
</protein>
<dbReference type="EMBL" id="CAKE01000034">
    <property type="protein sequence ID" value="CCI82645.1"/>
    <property type="molecule type" value="Genomic_DNA"/>
</dbReference>
<feature type="compositionally biased region" description="Polar residues" evidence="1">
    <location>
        <begin position="73"/>
        <end position="103"/>
    </location>
</feature>
<keyword evidence="2" id="KW-1133">Transmembrane helix</keyword>
<evidence type="ECO:0000259" key="4">
    <source>
        <dbReference type="Pfam" id="PF15983"/>
    </source>
</evidence>
<dbReference type="OrthoDB" id="2149782at2"/>
<dbReference type="Pfam" id="PF15983">
    <property type="entry name" value="DUF4767"/>
    <property type="match status" value="1"/>
</dbReference>
<dbReference type="PATRIC" id="fig|1423758.3.peg.1673"/>
<proteinExistence type="predicted"/>
<reference evidence="5 6" key="1">
    <citation type="submission" date="2012-06" db="EMBL/GenBank/DDBJ databases">
        <title>Draft Genome Sequence of Lactobacillus hominis Strain CRBIP 24.179T, isolated from human intestine.</title>
        <authorList>
            <person name="Cousin S."/>
            <person name="Ma L."/>
            <person name="Bizet C."/>
            <person name="Loux V."/>
            <person name="Bouchier C."/>
            <person name="Clermont D."/>
            <person name="Creno S."/>
        </authorList>
    </citation>
    <scope>NUCLEOTIDE SEQUENCE [LARGE SCALE GENOMIC DNA]</scope>
    <source>
        <strain evidence="6">CRBIP 24.179T</strain>
    </source>
</reference>
<organism evidence="5 6">
    <name type="scientific">Lactobacillus hominis DSM 23910 = CRBIP 24.179</name>
    <dbReference type="NCBI Taxonomy" id="1423758"/>
    <lineage>
        <taxon>Bacteria</taxon>
        <taxon>Bacillati</taxon>
        <taxon>Bacillota</taxon>
        <taxon>Bacilli</taxon>
        <taxon>Lactobacillales</taxon>
        <taxon>Lactobacillaceae</taxon>
        <taxon>Lactobacillus</taxon>
    </lineage>
</organism>
<evidence type="ECO:0000259" key="3">
    <source>
        <dbReference type="Pfam" id="PF12773"/>
    </source>
</evidence>
<gene>
    <name evidence="5" type="ORF">BN55_07950</name>
</gene>
<dbReference type="GeneID" id="82848005"/>
<dbReference type="InterPro" id="IPR031927">
    <property type="entry name" value="DUF4767"/>
</dbReference>
<dbReference type="Pfam" id="PF12773">
    <property type="entry name" value="DZR"/>
    <property type="match status" value="1"/>
</dbReference>
<sequence length="466" mass="51568">MKFCPNCGKQVKEDATFCPNCGHKFVQKNQKPILQPEPKPSQKFCPNCGKTVKSNAEFCPNCGEAMSAKAKQVQASQNQQPSGMPTSNQVKPTPQPQPSTNRRTTQKKQVDPKKAKKIGWGIGIAAIILAAGGATFFTIQNQRNAHPFEAKSSKSAKVKKSKSHKKSTSDSDALSKLKNKDLSSKQQAALVVAYASKRYKKNEDWANALSNLQSKKATIYTPGSYTFGKHDVDSPDNGNLYVVSPSVGYTVDGQDVTFVDTDGDGTPISFNKIISKLDGEFSKSDINDIARNVVFSSKMASNHSNSSNSDLHKSSKSLWNSNQKNDLSDYMKYFGEQMHQDGYKEYDGHTPIEINSGVKYPDVFKEKTFKLNGHSINIGWNPDVTKGDSKYDYNVVAIFNYDKGAAEFHITYLFCYDKDGNPVVLVDQTTNGDDIGVNRTENKYLNAAFEKIANHETPDMSEDFDK</sequence>
<feature type="transmembrane region" description="Helical" evidence="2">
    <location>
        <begin position="118"/>
        <end position="139"/>
    </location>
</feature>
<keyword evidence="2" id="KW-0812">Transmembrane</keyword>
<dbReference type="AlphaFoldDB" id="I7KI31"/>
<dbReference type="Proteomes" id="UP000009320">
    <property type="component" value="Unassembled WGS sequence"/>
</dbReference>